<accession>Q5DMM2</accession>
<feature type="transmembrane region" description="Helical" evidence="1">
    <location>
        <begin position="32"/>
        <end position="58"/>
    </location>
</feature>
<keyword evidence="1" id="KW-0472">Membrane</keyword>
<keyword evidence="1" id="KW-1133">Transmembrane helix</keyword>
<organismHost>
    <name type="scientific">Escherichia coli</name>
    <dbReference type="NCBI Taxonomy" id="562"/>
</organismHost>
<name>Q5DMM2_BPT5</name>
<keyword evidence="1" id="KW-0812">Transmembrane</keyword>
<sequence>MQEPVNVFTNGFPGMGAFPANAGAFGGEGMGLFGAILIGALLTGGFGGFGSFVAVLALPLKELLWTRSFLTKILQVF</sequence>
<evidence type="ECO:0000313" key="2">
    <source>
        <dbReference type="EMBL" id="AAX12009.1"/>
    </source>
</evidence>
<evidence type="ECO:0000256" key="1">
    <source>
        <dbReference type="SAM" id="Phobius"/>
    </source>
</evidence>
<dbReference type="EMBL" id="AY587007">
    <property type="protein sequence ID" value="AAX12009.1"/>
    <property type="molecule type" value="Genomic_DNA"/>
</dbReference>
<organism evidence="3">
    <name type="scientific">Escherichia phage T5</name>
    <name type="common">Enterobacteria phage T5</name>
    <dbReference type="NCBI Taxonomy" id="2695836"/>
    <lineage>
        <taxon>Viruses</taxon>
        <taxon>Duplodnaviria</taxon>
        <taxon>Heunggongvirae</taxon>
        <taxon>Uroviricota</taxon>
        <taxon>Caudoviricetes</taxon>
        <taxon>Demerecviridae</taxon>
        <taxon>Markadamsvirinae</taxon>
        <taxon>Tequintavirus</taxon>
        <taxon>Tequintavirus T5</taxon>
    </lineage>
</organism>
<protein>
    <submittedName>
        <fullName evidence="2">ORF072</fullName>
    </submittedName>
</protein>
<evidence type="ECO:0000313" key="3">
    <source>
        <dbReference type="Proteomes" id="UP000002141"/>
    </source>
</evidence>
<reference evidence="2 3" key="1">
    <citation type="journal article" date="2005" name="Virology">
        <title>Complete genome sequence of bacteriophage T5.</title>
        <authorList>
            <person name="Wang J."/>
            <person name="Jiang Y."/>
            <person name="Vincent M."/>
            <person name="Sun Y."/>
            <person name="Yu H."/>
            <person name="Wang J."/>
            <person name="Bao Q."/>
            <person name="Kong H."/>
            <person name="Hu S."/>
        </authorList>
    </citation>
    <scope>NUCLEOTIDE SEQUENCE</scope>
    <source>
        <strain evidence="2">ATCC 11303-B5</strain>
    </source>
</reference>
<dbReference type="Proteomes" id="UP000002141">
    <property type="component" value="Segment"/>
</dbReference>
<proteinExistence type="predicted"/>